<dbReference type="EMBL" id="KB206169">
    <property type="protein sequence ID" value="ELP94916.1"/>
    <property type="molecule type" value="Genomic_DNA"/>
</dbReference>
<dbReference type="GeneID" id="14893913"/>
<dbReference type="InterPro" id="IPR019804">
    <property type="entry name" value="Ras_G-nucl-exch_fac_CS"/>
</dbReference>
<dbReference type="SUPFAM" id="SSF48350">
    <property type="entry name" value="GTPase activation domain, GAP"/>
    <property type="match status" value="1"/>
</dbReference>
<dbReference type="InterPro" id="IPR008936">
    <property type="entry name" value="Rho_GTPase_activation_prot"/>
</dbReference>
<feature type="compositionally biased region" description="Polar residues" evidence="3">
    <location>
        <begin position="1064"/>
        <end position="1076"/>
    </location>
</feature>
<dbReference type="KEGG" id="eiv:EIN_250100"/>
<evidence type="ECO:0000256" key="2">
    <source>
        <dbReference type="PROSITE-ProRule" id="PRU00168"/>
    </source>
</evidence>
<name>A0A0A1UE93_ENTIV</name>
<dbReference type="PANTHER" id="PTHR23113">
    <property type="entry name" value="GUANINE NUCLEOTIDE EXCHANGE FACTOR"/>
    <property type="match status" value="1"/>
</dbReference>
<dbReference type="Proteomes" id="UP000014680">
    <property type="component" value="Unassembled WGS sequence"/>
</dbReference>
<dbReference type="SMART" id="SM00147">
    <property type="entry name" value="RasGEF"/>
    <property type="match status" value="1"/>
</dbReference>
<evidence type="ECO:0000256" key="3">
    <source>
        <dbReference type="SAM" id="MobiDB-lite"/>
    </source>
</evidence>
<dbReference type="VEuPathDB" id="AmoebaDB:EIN_250100"/>
<keyword evidence="1 2" id="KW-0344">Guanine-nucleotide releasing factor</keyword>
<dbReference type="PANTHER" id="PTHR23113:SF368">
    <property type="entry name" value="CELL DIVISION CONTROL PROTEIN 25"/>
    <property type="match status" value="1"/>
</dbReference>
<proteinExistence type="predicted"/>
<evidence type="ECO:0000256" key="1">
    <source>
        <dbReference type="ARBA" id="ARBA00022658"/>
    </source>
</evidence>
<feature type="compositionally biased region" description="Polar residues" evidence="3">
    <location>
        <begin position="1037"/>
        <end position="1055"/>
    </location>
</feature>
<evidence type="ECO:0000259" key="4">
    <source>
        <dbReference type="PROSITE" id="PS50009"/>
    </source>
</evidence>
<dbReference type="PROSITE" id="PS50212">
    <property type="entry name" value="RASGEF_NTER"/>
    <property type="match status" value="1"/>
</dbReference>
<keyword evidence="7" id="KW-1185">Reference proteome</keyword>
<dbReference type="GO" id="GO:0005085">
    <property type="term" value="F:guanyl-nucleotide exchange factor activity"/>
    <property type="evidence" value="ECO:0007669"/>
    <property type="project" value="UniProtKB-KW"/>
</dbReference>
<dbReference type="InterPro" id="IPR001895">
    <property type="entry name" value="RASGEF_cat_dom"/>
</dbReference>
<evidence type="ECO:0000313" key="7">
    <source>
        <dbReference type="Proteomes" id="UP000014680"/>
    </source>
</evidence>
<organism evidence="6 7">
    <name type="scientific">Entamoeba invadens IP1</name>
    <dbReference type="NCBI Taxonomy" id="370355"/>
    <lineage>
        <taxon>Eukaryota</taxon>
        <taxon>Amoebozoa</taxon>
        <taxon>Evosea</taxon>
        <taxon>Archamoebae</taxon>
        <taxon>Mastigamoebida</taxon>
        <taxon>Entamoebidae</taxon>
        <taxon>Entamoeba</taxon>
    </lineage>
</organism>
<dbReference type="AlphaFoldDB" id="A0A0A1UE93"/>
<feature type="compositionally biased region" description="Basic and acidic residues" evidence="3">
    <location>
        <begin position="1131"/>
        <end position="1149"/>
    </location>
</feature>
<dbReference type="RefSeq" id="XP_004261687.1">
    <property type="nucleotide sequence ID" value="XM_004261639.1"/>
</dbReference>
<dbReference type="InterPro" id="IPR023578">
    <property type="entry name" value="Ras_GEF_dom_sf"/>
</dbReference>
<feature type="domain" description="N-terminal Ras-GEF" evidence="5">
    <location>
        <begin position="88"/>
        <end position="208"/>
    </location>
</feature>
<dbReference type="InterPro" id="IPR000651">
    <property type="entry name" value="Ras-like_Gua-exchang_fac_N"/>
</dbReference>
<gene>
    <name evidence="6" type="ORF">EIN_250100</name>
</gene>
<dbReference type="SUPFAM" id="SSF48366">
    <property type="entry name" value="Ras GEF"/>
    <property type="match status" value="1"/>
</dbReference>
<dbReference type="PROSITE" id="PS50009">
    <property type="entry name" value="RASGEF_CAT"/>
    <property type="match status" value="1"/>
</dbReference>
<accession>A0A0A1UE93</accession>
<dbReference type="GO" id="GO:0005886">
    <property type="term" value="C:plasma membrane"/>
    <property type="evidence" value="ECO:0007669"/>
    <property type="project" value="TreeGrafter"/>
</dbReference>
<dbReference type="InterPro" id="IPR008937">
    <property type="entry name" value="Ras-like_GEF"/>
</dbReference>
<dbReference type="OrthoDB" id="546434at2759"/>
<feature type="compositionally biased region" description="Basic and acidic residues" evidence="3">
    <location>
        <begin position="1097"/>
        <end position="1123"/>
    </location>
</feature>
<evidence type="ECO:0000259" key="5">
    <source>
        <dbReference type="PROSITE" id="PS50212"/>
    </source>
</evidence>
<protein>
    <submittedName>
        <fullName evidence="6">Guanine nucleotide exchange factor, putative</fullName>
    </submittedName>
</protein>
<dbReference type="GO" id="GO:0007265">
    <property type="term" value="P:Ras protein signal transduction"/>
    <property type="evidence" value="ECO:0007669"/>
    <property type="project" value="TreeGrafter"/>
</dbReference>
<feature type="region of interest" description="Disordered" evidence="3">
    <location>
        <begin position="1037"/>
        <end position="1160"/>
    </location>
</feature>
<evidence type="ECO:0000313" key="6">
    <source>
        <dbReference type="EMBL" id="ELP94916.1"/>
    </source>
</evidence>
<dbReference type="InterPro" id="IPR036964">
    <property type="entry name" value="RASGEF_cat_dom_sf"/>
</dbReference>
<dbReference type="Gene3D" id="1.20.870.10">
    <property type="entry name" value="Son of sevenless (SoS) protein Chain: S domain 1"/>
    <property type="match status" value="1"/>
</dbReference>
<dbReference type="PROSITE" id="PS00720">
    <property type="entry name" value="RASGEF"/>
    <property type="match status" value="1"/>
</dbReference>
<dbReference type="Pfam" id="PF00617">
    <property type="entry name" value="RasGEF"/>
    <property type="match status" value="1"/>
</dbReference>
<feature type="domain" description="Ras-GEF" evidence="4">
    <location>
        <begin position="246"/>
        <end position="480"/>
    </location>
</feature>
<dbReference type="Gene3D" id="1.10.840.10">
    <property type="entry name" value="Ras guanine-nucleotide exchange factors catalytic domain"/>
    <property type="match status" value="1"/>
</dbReference>
<reference evidence="6 7" key="1">
    <citation type="submission" date="2012-10" db="EMBL/GenBank/DDBJ databases">
        <authorList>
            <person name="Zafar N."/>
            <person name="Inman J."/>
            <person name="Hall N."/>
            <person name="Lorenzi H."/>
            <person name="Caler E."/>
        </authorList>
    </citation>
    <scope>NUCLEOTIDE SEQUENCE [LARGE SCALE GENOMIC DNA]</scope>
    <source>
        <strain evidence="6 7">IP1</strain>
    </source>
</reference>
<dbReference type="OMA" id="INESMSP"/>
<sequence>MSHLLYDTTHFNHLRNETRGTFICVKPSETLMGYMLSPRNFVSEQRFQIRLSREVEFQRGKKFTVAKKDTKTTLNVICTETGKIEKDKDNQIMKGNVFGLVQAFCNDEKNGSMKAFVWTYTGYCTTEEMLRSMFLNHDVACNDDNKKSLLVRARVVSALKYWIENIWNVIKSNEKNVDDIMYEFLKRLKNYGMTREHDLIRSCYQRVMDGVEVEYFKTQRNIEFSIPMFSDIVGHSIETSVFNLLHPLEYARQVTLITSDMFRRIKLYEMLMWSNSEKESCQNIMSIQKFFNGLQNHFTRMLLSESRVEKRIKIVERLMQIANYCYTYHNFDTVLCIMLLFGTSAIHRLKRTFEGLNQETQDIMKKLKPLTLPDNNKEVLRAETNKVIGNPMVPYIGLILSDLTFTNFGNKTKEGDLINFAKCRQISKILEQVVFMHQQTYSQLIVSDINIRAMILSDAALELTMSDKESYELSQRTEPKVYSLIPPEKSVNRYTLHFPGKRLKTVSVSNTSSTLLQVFYDALGVDVSKHQIYIFYTGQSINESISPNNPVNRIKIVERDTEVVVCALQKVMYVNIVLEYNKVLCQTTIPLDPTLPLEYLNPILQTYTSTASYPILLKSNRVCGCMLPSLSLEEIEWSDGDTIFLIPIRELKNGLGELDYDSLRFKSSRFFSTFTGTFDGKRADVVIVDVMVLVYITETLHSVFPIETMSLRYDPWGGTIEFSFLGKENIEVYQNVVIEMENHTVRELMKRICQISKKQRKVRLIGTNRFYVESDTTGIPVRLEKLINVMYLSKEFTRMDFFDFDRKDILGNLKQFEEDGIIEPKDTAGIFVCYIKSLGEPLISSDHTKHFISFDFLDREDRIELLKRAFHELTETIRPISVLVVKVLSLFFSFTKNPAPQGFSDLLFDNLPDKGLAERILTYLVLNAESILPTMKTEENHLYTPFLPSVDFLPNSTILQINSGIAISNEPSNANDLIYKKNSKISPRITQDLARSFIETPRRHAPKRNLGRTDSMFMTNSQKQSQLTMATLSDSEYPMSSLSTNINNSFTGRTSKNTHKIMPSPTQSRLASSQLIKSPPVNTPSSREEQSESPFNEESKLQVLESKKFESKRVLQIRQRFESRSGQSTPKSERSSPRNVEDSKEKRNTFQEALNFFQKP</sequence>